<dbReference type="RefSeq" id="WP_159440322.1">
    <property type="nucleotide sequence ID" value="NZ_AP024897.1"/>
</dbReference>
<feature type="domain" description="Four-carbon acid sugar kinase nucleotide binding" evidence="8">
    <location>
        <begin position="271"/>
        <end position="442"/>
    </location>
</feature>
<evidence type="ECO:0000259" key="8">
    <source>
        <dbReference type="Pfam" id="PF17042"/>
    </source>
</evidence>
<sequence>MKGLDQKPVFIIADDFTGANDIGVAFAHAGLCTEVLFNQVVPPDPDTCADVSVLCTDSRDMASEEAFETTLHVNQIFQLAQCQQTLIKKADSTLRGNIGSELAALLSDGYDLAIMAMAAPEAGRKTTGGICYVNDVPLAETEFATDPKSPVSSSRVLDIVQAQIDSYLVQIDSTLTQIDSTLADIHVYECSGTYSDESSIELSGHFQRLHGLGKRIIICDAESAQDLRCLYLAAEQLPLSCVFVTTGELTPALITPEAPLPALPRSSEPVLAIVGSMSEVTFHQVNTLLTSVPSVCIEPDIGLIVSDQAHRYLNQLAEQVRSALSQGRHCIVRSCGNPQLRYQLDDLSQKYQLDSFLIACRVRDFLAAIPDRVLNHPSEAVSVGSLILCGGDIAVASARQMGRSAFSLHGMFRCMPWGYFTGSRLTCPVLTKAGGFGEESVFLELIQYLHKEV</sequence>
<keyword evidence="2" id="KW-0808">Transferase</keyword>
<evidence type="ECO:0000256" key="5">
    <source>
        <dbReference type="ARBA" id="ARBA00022840"/>
    </source>
</evidence>
<dbReference type="STRING" id="1117707.VQ7734_02008"/>
<name>A0A1M7YUC0_9VIBR</name>
<dbReference type="Pfam" id="PF07005">
    <property type="entry name" value="SBD_N"/>
    <property type="match status" value="1"/>
</dbReference>
<evidence type="ECO:0000256" key="3">
    <source>
        <dbReference type="ARBA" id="ARBA00022741"/>
    </source>
</evidence>
<evidence type="ECO:0000256" key="4">
    <source>
        <dbReference type="ARBA" id="ARBA00022777"/>
    </source>
</evidence>
<keyword evidence="4" id="KW-0418">Kinase</keyword>
<dbReference type="Gene3D" id="3.40.50.10840">
    <property type="entry name" value="Putative sugar-binding, N-terminal domain"/>
    <property type="match status" value="1"/>
</dbReference>
<dbReference type="OrthoDB" id="191465at2"/>
<dbReference type="Proteomes" id="UP000184600">
    <property type="component" value="Unassembled WGS sequence"/>
</dbReference>
<evidence type="ECO:0000313" key="9">
    <source>
        <dbReference type="EMBL" id="SHO56239.1"/>
    </source>
</evidence>
<keyword evidence="5" id="KW-0067">ATP-binding</keyword>
<proteinExistence type="inferred from homology"/>
<dbReference type="GO" id="GO:0016301">
    <property type="term" value="F:kinase activity"/>
    <property type="evidence" value="ECO:0007669"/>
    <property type="project" value="UniProtKB-KW"/>
</dbReference>
<gene>
    <name evidence="9" type="ORF">VQ7734_02008</name>
</gene>
<dbReference type="Pfam" id="PF17042">
    <property type="entry name" value="NBD_C"/>
    <property type="match status" value="1"/>
</dbReference>
<accession>A0A1M7YUC0</accession>
<protein>
    <recommendedName>
        <fullName evidence="11">Four-carbon acid sugar kinase family protein</fullName>
    </recommendedName>
</protein>
<evidence type="ECO:0008006" key="11">
    <source>
        <dbReference type="Google" id="ProtNLM"/>
    </source>
</evidence>
<dbReference type="Gene3D" id="3.40.980.20">
    <property type="entry name" value="Four-carbon acid sugar kinase, nucleotide binding domain"/>
    <property type="match status" value="1"/>
</dbReference>
<organism evidence="9 10">
    <name type="scientific">Vibrio quintilis</name>
    <dbReference type="NCBI Taxonomy" id="1117707"/>
    <lineage>
        <taxon>Bacteria</taxon>
        <taxon>Pseudomonadati</taxon>
        <taxon>Pseudomonadota</taxon>
        <taxon>Gammaproteobacteria</taxon>
        <taxon>Vibrionales</taxon>
        <taxon>Vibrionaceae</taxon>
        <taxon>Vibrio</taxon>
    </lineage>
</organism>
<reference evidence="10" key="1">
    <citation type="submission" date="2016-12" db="EMBL/GenBank/DDBJ databases">
        <authorList>
            <person name="Rodrigo-Torres L."/>
            <person name="Arahal R.D."/>
            <person name="Lucena T."/>
        </authorList>
    </citation>
    <scope>NUCLEOTIDE SEQUENCE [LARGE SCALE GENOMIC DNA]</scope>
</reference>
<keyword evidence="6" id="KW-0119">Carbohydrate metabolism</keyword>
<evidence type="ECO:0000259" key="7">
    <source>
        <dbReference type="Pfam" id="PF07005"/>
    </source>
</evidence>
<dbReference type="SUPFAM" id="SSF142764">
    <property type="entry name" value="YgbK-like"/>
    <property type="match status" value="1"/>
</dbReference>
<dbReference type="InterPro" id="IPR037051">
    <property type="entry name" value="4-carb_acid_sugar_kinase_N_sf"/>
</dbReference>
<evidence type="ECO:0000256" key="1">
    <source>
        <dbReference type="ARBA" id="ARBA00005715"/>
    </source>
</evidence>
<dbReference type="AlphaFoldDB" id="A0A1M7YUC0"/>
<dbReference type="GO" id="GO:0005524">
    <property type="term" value="F:ATP binding"/>
    <property type="evidence" value="ECO:0007669"/>
    <property type="project" value="UniProtKB-KW"/>
</dbReference>
<dbReference type="InterPro" id="IPR031475">
    <property type="entry name" value="NBD_C"/>
</dbReference>
<comment type="similarity">
    <text evidence="1">Belongs to the four-carbon acid sugar kinase family.</text>
</comment>
<dbReference type="InterPro" id="IPR042213">
    <property type="entry name" value="NBD_C_sf"/>
</dbReference>
<keyword evidence="10" id="KW-1185">Reference proteome</keyword>
<evidence type="ECO:0000256" key="2">
    <source>
        <dbReference type="ARBA" id="ARBA00022679"/>
    </source>
</evidence>
<dbReference type="InterPro" id="IPR010737">
    <property type="entry name" value="4-carb_acid_sugar_kinase_N"/>
</dbReference>
<keyword evidence="3" id="KW-0547">Nucleotide-binding</keyword>
<evidence type="ECO:0000313" key="10">
    <source>
        <dbReference type="Proteomes" id="UP000184600"/>
    </source>
</evidence>
<dbReference type="EMBL" id="FRFG01000023">
    <property type="protein sequence ID" value="SHO56239.1"/>
    <property type="molecule type" value="Genomic_DNA"/>
</dbReference>
<feature type="domain" description="Four-carbon acid sugar kinase N-terminal" evidence="7">
    <location>
        <begin position="10"/>
        <end position="246"/>
    </location>
</feature>
<evidence type="ECO:0000256" key="6">
    <source>
        <dbReference type="ARBA" id="ARBA00023277"/>
    </source>
</evidence>